<dbReference type="PROSITE" id="PS00018">
    <property type="entry name" value="EF_HAND_1"/>
    <property type="match status" value="2"/>
</dbReference>
<keyword evidence="4" id="KW-1185">Reference proteome</keyword>
<dbReference type="GO" id="GO:0016301">
    <property type="term" value="F:kinase activity"/>
    <property type="evidence" value="ECO:0007669"/>
    <property type="project" value="UniProtKB-KW"/>
</dbReference>
<name>A0AAE0C8A4_9CHLO</name>
<keyword evidence="1" id="KW-0106">Calcium</keyword>
<feature type="domain" description="EF-hand" evidence="2">
    <location>
        <begin position="38"/>
        <end position="73"/>
    </location>
</feature>
<dbReference type="SMART" id="SM00054">
    <property type="entry name" value="EFh"/>
    <property type="match status" value="4"/>
</dbReference>
<dbReference type="CDD" id="cd00051">
    <property type="entry name" value="EFh"/>
    <property type="match status" value="1"/>
</dbReference>
<dbReference type="SUPFAM" id="SSF47473">
    <property type="entry name" value="EF-hand"/>
    <property type="match status" value="1"/>
</dbReference>
<gene>
    <name evidence="3" type="ORF">CYMTET_41368</name>
</gene>
<sequence length="200" mass="22783">MATTLQEKLVNSVKAHKDHCTPYKTLNALIMKFSQVEAGFQACREVFKDFDRDNSGAIDRKELAEAVGKLDLKVPGEMIDAVFDESDLDKNENISFKEFVVTLSILYLIKPGEMKGKAENKFEAAVESVINAFHFFDKNGDGMLEKEEVMSAFKGQDSAENIFSTRFEEMDWDHNGQISFVEFMFAFESWVGLEDEEDEE</sequence>
<organism evidence="3 4">
    <name type="scientific">Cymbomonas tetramitiformis</name>
    <dbReference type="NCBI Taxonomy" id="36881"/>
    <lineage>
        <taxon>Eukaryota</taxon>
        <taxon>Viridiplantae</taxon>
        <taxon>Chlorophyta</taxon>
        <taxon>Pyramimonadophyceae</taxon>
        <taxon>Pyramimonadales</taxon>
        <taxon>Pyramimonadaceae</taxon>
        <taxon>Cymbomonas</taxon>
    </lineage>
</organism>
<dbReference type="PROSITE" id="PS50222">
    <property type="entry name" value="EF_HAND_2"/>
    <property type="match status" value="4"/>
</dbReference>
<dbReference type="Pfam" id="PF13499">
    <property type="entry name" value="EF-hand_7"/>
    <property type="match status" value="2"/>
</dbReference>
<evidence type="ECO:0000259" key="2">
    <source>
        <dbReference type="PROSITE" id="PS50222"/>
    </source>
</evidence>
<dbReference type="Gene3D" id="1.10.238.10">
    <property type="entry name" value="EF-hand"/>
    <property type="match status" value="2"/>
</dbReference>
<dbReference type="PANTHER" id="PTHR23064">
    <property type="entry name" value="TROPONIN"/>
    <property type="match status" value="1"/>
</dbReference>
<keyword evidence="3" id="KW-0418">Kinase</keyword>
<comment type="caution">
    <text evidence="3">The sequence shown here is derived from an EMBL/GenBank/DDBJ whole genome shotgun (WGS) entry which is preliminary data.</text>
</comment>
<keyword evidence="3" id="KW-0808">Transferase</keyword>
<dbReference type="InterPro" id="IPR018247">
    <property type="entry name" value="EF_Hand_1_Ca_BS"/>
</dbReference>
<evidence type="ECO:0000313" key="4">
    <source>
        <dbReference type="Proteomes" id="UP001190700"/>
    </source>
</evidence>
<dbReference type="InterPro" id="IPR052591">
    <property type="entry name" value="CML21-like"/>
</dbReference>
<feature type="domain" description="EF-hand" evidence="2">
    <location>
        <begin position="74"/>
        <end position="109"/>
    </location>
</feature>
<dbReference type="InterPro" id="IPR011992">
    <property type="entry name" value="EF-hand-dom_pair"/>
</dbReference>
<evidence type="ECO:0000313" key="3">
    <source>
        <dbReference type="EMBL" id="KAK3249195.1"/>
    </source>
</evidence>
<evidence type="ECO:0000256" key="1">
    <source>
        <dbReference type="ARBA" id="ARBA00022837"/>
    </source>
</evidence>
<dbReference type="AlphaFoldDB" id="A0AAE0C8A4"/>
<reference evidence="3 4" key="1">
    <citation type="journal article" date="2015" name="Genome Biol. Evol.">
        <title>Comparative Genomics of a Bacterivorous Green Alga Reveals Evolutionary Causalities and Consequences of Phago-Mixotrophic Mode of Nutrition.</title>
        <authorList>
            <person name="Burns J.A."/>
            <person name="Paasch A."/>
            <person name="Narechania A."/>
            <person name="Kim E."/>
        </authorList>
    </citation>
    <scope>NUCLEOTIDE SEQUENCE [LARGE SCALE GENOMIC DNA]</scope>
    <source>
        <strain evidence="3 4">PLY_AMNH</strain>
    </source>
</reference>
<accession>A0AAE0C8A4</accession>
<proteinExistence type="predicted"/>
<feature type="domain" description="EF-hand" evidence="2">
    <location>
        <begin position="124"/>
        <end position="159"/>
    </location>
</feature>
<dbReference type="GO" id="GO:0005509">
    <property type="term" value="F:calcium ion binding"/>
    <property type="evidence" value="ECO:0007669"/>
    <property type="project" value="InterPro"/>
</dbReference>
<dbReference type="EMBL" id="LGRX02027551">
    <property type="protein sequence ID" value="KAK3249195.1"/>
    <property type="molecule type" value="Genomic_DNA"/>
</dbReference>
<dbReference type="Proteomes" id="UP001190700">
    <property type="component" value="Unassembled WGS sequence"/>
</dbReference>
<feature type="domain" description="EF-hand" evidence="2">
    <location>
        <begin position="167"/>
        <end position="193"/>
    </location>
</feature>
<protein>
    <submittedName>
        <fullName evidence="3">Calcium-dependent protein kinase</fullName>
    </submittedName>
</protein>
<dbReference type="InterPro" id="IPR002048">
    <property type="entry name" value="EF_hand_dom"/>
</dbReference>